<protein>
    <submittedName>
        <fullName evidence="2">Uncharacterized protein</fullName>
    </submittedName>
</protein>
<comment type="caution">
    <text evidence="2">The sequence shown here is derived from an EMBL/GenBank/DDBJ whole genome shotgun (WGS) entry which is preliminary data.</text>
</comment>
<feature type="region of interest" description="Disordered" evidence="1">
    <location>
        <begin position="1"/>
        <end position="42"/>
    </location>
</feature>
<reference evidence="2 3" key="1">
    <citation type="submission" date="2024-10" db="EMBL/GenBank/DDBJ databases">
        <title>Updated reference genomes for cyclostephanoid diatoms.</title>
        <authorList>
            <person name="Roberts W.R."/>
            <person name="Alverson A.J."/>
        </authorList>
    </citation>
    <scope>NUCLEOTIDE SEQUENCE [LARGE SCALE GENOMIC DNA]</scope>
    <source>
        <strain evidence="2 3">AJA010-31</strain>
    </source>
</reference>
<accession>A0ABD3QB69</accession>
<proteinExistence type="predicted"/>
<dbReference type="Proteomes" id="UP001530400">
    <property type="component" value="Unassembled WGS sequence"/>
</dbReference>
<gene>
    <name evidence="2" type="ORF">ACHAWO_009070</name>
</gene>
<keyword evidence="3" id="KW-1185">Reference proteome</keyword>
<dbReference type="EMBL" id="JALLPJ020000260">
    <property type="protein sequence ID" value="KAL3797297.1"/>
    <property type="molecule type" value="Genomic_DNA"/>
</dbReference>
<name>A0ABD3QB69_9STRA</name>
<sequence>MDPPEEMSSRDAPNYYETPNFNRQRSIDPPEDIAGPSRSTPRFMADNQVDEFEMEGLMMTSMTNGVRRSFIGAGRNSSSSRRVSTAAIIAMCTSAWEPRNRARSSIALLFVTLLLLIMLTRNNSSAWHKVHLSEKDNKSKPQINDPLAQLTLEQRHKLLTRIYGYWGFYDGDAENRPQEPYMTVEQAGAYLDMKGDDFPEDSWQVDAVYVNHFLDAATKLVRRGQEAIFATYNGHGIVNVSVEELDGDVYGEVENPDARSAKRLDMFHLYEVDLSTVTNAKELDESSPSWQHKGGWTTSRSMDGLERRLLHAMMTNSNFTVVVTGSWQSMGYGGNHGWQSMAGVLDHLLSGVFEKLGMNLIVRAIGLPPKPGISTKEQVEVLRGGRSTLESSLGWSSIYGSDVDMVVWDDYSSISDDELDDTAKELFDFFARQALLSGPTNTPFIWGGPFEVLRNLHELADADVGQLGNAMSGIPSTTSDRIASTLPWASQYLNCPHEMQNTCQADAIRFMSQCWSDTMNSPSETQSKAIPVLPTAIGWRIHQLKGYTLGYNLLAAILDALNVWSEKTIYEGHPLADENWHIEEHVKNIQRKVLTLTQQHAPHCYKLHDKMQLPVRLCNQKLQGRTEFTPRANPSDTSLHGIVVPSPKGNTPSYELQTVFEGVAFENPVATLPSYAVDALEIIELGKHAKSQLQSTQPQSRRLNQRQLAIDAGEGWTIINSFPENDCNGSYSPTTSCGRVSTSTCLMEGHHGSIGYVSGDEATGWLSMMVPSISSGYVAVNVKIGDVKDQTASFDSLPDSFAFQYAIDESNISVLDKSQFIEKLQVFNGLGLISILDDTKKTSDKPVKISVRVVGGCPENDCRLNVSHLYWA</sequence>
<evidence type="ECO:0000313" key="3">
    <source>
        <dbReference type="Proteomes" id="UP001530400"/>
    </source>
</evidence>
<dbReference type="AlphaFoldDB" id="A0ABD3QB69"/>
<evidence type="ECO:0000313" key="2">
    <source>
        <dbReference type="EMBL" id="KAL3797297.1"/>
    </source>
</evidence>
<evidence type="ECO:0000256" key="1">
    <source>
        <dbReference type="SAM" id="MobiDB-lite"/>
    </source>
</evidence>
<organism evidence="2 3">
    <name type="scientific">Cyclotella atomus</name>
    <dbReference type="NCBI Taxonomy" id="382360"/>
    <lineage>
        <taxon>Eukaryota</taxon>
        <taxon>Sar</taxon>
        <taxon>Stramenopiles</taxon>
        <taxon>Ochrophyta</taxon>
        <taxon>Bacillariophyta</taxon>
        <taxon>Coscinodiscophyceae</taxon>
        <taxon>Thalassiosirophycidae</taxon>
        <taxon>Stephanodiscales</taxon>
        <taxon>Stephanodiscaceae</taxon>
        <taxon>Cyclotella</taxon>
    </lineage>
</organism>